<dbReference type="RefSeq" id="XP_042564904.1">
    <property type="nucleotide sequence ID" value="XM_042708970.1"/>
</dbReference>
<evidence type="ECO:0000313" key="10">
    <source>
        <dbReference type="Proteomes" id="UP000515152"/>
    </source>
</evidence>
<dbReference type="Proteomes" id="UP000515152">
    <property type="component" value="Chromosome 10"/>
</dbReference>
<evidence type="ECO:0000256" key="5">
    <source>
        <dbReference type="ARBA" id="ARBA00022723"/>
    </source>
</evidence>
<protein>
    <submittedName>
        <fullName evidence="11">Uncharacterized protein LOC122133231</fullName>
    </submittedName>
</protein>
<evidence type="ECO:0000259" key="9">
    <source>
        <dbReference type="Pfam" id="PF13359"/>
    </source>
</evidence>
<dbReference type="PANTHER" id="PTHR22930:SF279">
    <property type="entry name" value="SIMILAR TO ENSANGP00000010363"/>
    <property type="match status" value="1"/>
</dbReference>
<evidence type="ECO:0000256" key="2">
    <source>
        <dbReference type="ARBA" id="ARBA00004123"/>
    </source>
</evidence>
<evidence type="ECO:0000256" key="3">
    <source>
        <dbReference type="ARBA" id="ARBA00006958"/>
    </source>
</evidence>
<dbReference type="GO" id="GO:0046872">
    <property type="term" value="F:metal ion binding"/>
    <property type="evidence" value="ECO:0007669"/>
    <property type="project" value="UniProtKB-KW"/>
</dbReference>
<comment type="similarity">
    <text evidence="3">Belongs to the HARBI1 family.</text>
</comment>
<sequence length="257" mass="28529">MPVPTKQDWRDIAEGFSQRWNFPNCLGSVDGKHVVIQAPSNSGSLFHKYKGTYSIVLLAVVDYDYRFRVIDVGSYGRSSDGGTLANSAFGQALKSGTLDLPEDCPIPAAEGLGPMPHVFVGDEAFPLQKNLMRPFPGRNLTRERRMFNYRLSRASLTVECAFGILSSQWKMYRRVIGVCPKKAETCVKATCVLHNFLKMSTTTRARPGPTMEGESTALLDAPRTGSNNAAREAIRSRESFCTYFNAEGEVSWQRNVV</sequence>
<organism evidence="10 11">
    <name type="scientific">Clupea harengus</name>
    <name type="common">Atlantic herring</name>
    <dbReference type="NCBI Taxonomy" id="7950"/>
    <lineage>
        <taxon>Eukaryota</taxon>
        <taxon>Metazoa</taxon>
        <taxon>Chordata</taxon>
        <taxon>Craniata</taxon>
        <taxon>Vertebrata</taxon>
        <taxon>Euteleostomi</taxon>
        <taxon>Actinopterygii</taxon>
        <taxon>Neopterygii</taxon>
        <taxon>Teleostei</taxon>
        <taxon>Clupei</taxon>
        <taxon>Clupeiformes</taxon>
        <taxon>Clupeoidei</taxon>
        <taxon>Clupeidae</taxon>
        <taxon>Clupea</taxon>
    </lineage>
</organism>
<keyword evidence="10" id="KW-1185">Reference proteome</keyword>
<dbReference type="GO" id="GO:0005634">
    <property type="term" value="C:nucleus"/>
    <property type="evidence" value="ECO:0007669"/>
    <property type="project" value="UniProtKB-SubCell"/>
</dbReference>
<feature type="region of interest" description="Disordered" evidence="8">
    <location>
        <begin position="203"/>
        <end position="224"/>
    </location>
</feature>
<evidence type="ECO:0000313" key="11">
    <source>
        <dbReference type="RefSeq" id="XP_042564904.1"/>
    </source>
</evidence>
<dbReference type="OrthoDB" id="10061326at2759"/>
<dbReference type="PANTHER" id="PTHR22930">
    <property type="match status" value="1"/>
</dbReference>
<keyword evidence="6" id="KW-0378">Hydrolase</keyword>
<evidence type="ECO:0000256" key="4">
    <source>
        <dbReference type="ARBA" id="ARBA00022722"/>
    </source>
</evidence>
<evidence type="ECO:0000256" key="7">
    <source>
        <dbReference type="ARBA" id="ARBA00023242"/>
    </source>
</evidence>
<dbReference type="InterPro" id="IPR027806">
    <property type="entry name" value="HARBI1_dom"/>
</dbReference>
<dbReference type="AlphaFoldDB" id="A0A8M1KTE1"/>
<dbReference type="KEGG" id="char:122133231"/>
<dbReference type="GeneID" id="122133231"/>
<dbReference type="GO" id="GO:0016787">
    <property type="term" value="F:hydrolase activity"/>
    <property type="evidence" value="ECO:0007669"/>
    <property type="project" value="UniProtKB-KW"/>
</dbReference>
<evidence type="ECO:0000256" key="6">
    <source>
        <dbReference type="ARBA" id="ARBA00022801"/>
    </source>
</evidence>
<comment type="cofactor">
    <cofactor evidence="1">
        <name>a divalent metal cation</name>
        <dbReference type="ChEBI" id="CHEBI:60240"/>
    </cofactor>
</comment>
<keyword evidence="7" id="KW-0539">Nucleus</keyword>
<feature type="domain" description="DDE Tnp4" evidence="9">
    <location>
        <begin position="29"/>
        <end position="195"/>
    </location>
</feature>
<dbReference type="GO" id="GO:0004518">
    <property type="term" value="F:nuclease activity"/>
    <property type="evidence" value="ECO:0007669"/>
    <property type="project" value="UniProtKB-KW"/>
</dbReference>
<gene>
    <name evidence="11" type="primary">LOC122133231</name>
</gene>
<keyword evidence="5" id="KW-0479">Metal-binding</keyword>
<reference evidence="11" key="1">
    <citation type="submission" date="2025-08" db="UniProtKB">
        <authorList>
            <consortium name="RefSeq"/>
        </authorList>
    </citation>
    <scope>IDENTIFICATION</scope>
</reference>
<evidence type="ECO:0000256" key="1">
    <source>
        <dbReference type="ARBA" id="ARBA00001968"/>
    </source>
</evidence>
<accession>A0A8M1KTE1</accession>
<keyword evidence="4" id="KW-0540">Nuclease</keyword>
<evidence type="ECO:0000256" key="8">
    <source>
        <dbReference type="SAM" id="MobiDB-lite"/>
    </source>
</evidence>
<dbReference type="Pfam" id="PF13359">
    <property type="entry name" value="DDE_Tnp_4"/>
    <property type="match status" value="1"/>
</dbReference>
<proteinExistence type="inferred from homology"/>
<comment type="subcellular location">
    <subcellularLocation>
        <location evidence="2">Nucleus</location>
    </subcellularLocation>
</comment>
<dbReference type="InterPro" id="IPR045249">
    <property type="entry name" value="HARBI1-like"/>
</dbReference>
<name>A0A8M1KTE1_CLUHA</name>